<dbReference type="SUPFAM" id="SSF47413">
    <property type="entry name" value="lambda repressor-like DNA-binding domains"/>
    <property type="match status" value="1"/>
</dbReference>
<accession>A0AAU7CDF9</accession>
<dbReference type="InterPro" id="IPR010982">
    <property type="entry name" value="Lambda_DNA-bd_dom_sf"/>
</dbReference>
<dbReference type="EMBL" id="CP155447">
    <property type="protein sequence ID" value="XBH02987.1"/>
    <property type="molecule type" value="Genomic_DNA"/>
</dbReference>
<feature type="domain" description="HTH cro/C1-type" evidence="2">
    <location>
        <begin position="19"/>
        <end position="67"/>
    </location>
</feature>
<gene>
    <name evidence="3" type="ORF">V5E97_32480</name>
</gene>
<dbReference type="CDD" id="cd00093">
    <property type="entry name" value="HTH_XRE"/>
    <property type="match status" value="1"/>
</dbReference>
<dbReference type="RefSeq" id="WP_406695728.1">
    <property type="nucleotide sequence ID" value="NZ_CP155447.1"/>
</dbReference>
<dbReference type="SMART" id="SM00530">
    <property type="entry name" value="HTH_XRE"/>
    <property type="match status" value="1"/>
</dbReference>
<dbReference type="Pfam" id="PF01381">
    <property type="entry name" value="HTH_3"/>
    <property type="match status" value="1"/>
</dbReference>
<reference evidence="3" key="1">
    <citation type="submission" date="2024-05" db="EMBL/GenBank/DDBJ databases">
        <title>Planctomycetes of the genus Singulisphaera possess chitinolytic capabilities.</title>
        <authorList>
            <person name="Ivanova A."/>
        </authorList>
    </citation>
    <scope>NUCLEOTIDE SEQUENCE</scope>
    <source>
        <strain evidence="3">Ch08T</strain>
    </source>
</reference>
<sequence>MDADKASPLQKKLLGQMVRRGLNGQKLAKISKVSDSEISRILAGKSRPGLENAFRLAKAVGVSLDYLADDTLENDPAITTDPLSAEEREILDLAHAIGCSRATRILENIRIVGYEAAMRRLLDAKPLSEAEEPSRPSVSSSSPPPAPNALISNRV</sequence>
<evidence type="ECO:0000259" key="2">
    <source>
        <dbReference type="PROSITE" id="PS50943"/>
    </source>
</evidence>
<organism evidence="3">
    <name type="scientific">Singulisphaera sp. Ch08</name>
    <dbReference type="NCBI Taxonomy" id="3120278"/>
    <lineage>
        <taxon>Bacteria</taxon>
        <taxon>Pseudomonadati</taxon>
        <taxon>Planctomycetota</taxon>
        <taxon>Planctomycetia</taxon>
        <taxon>Isosphaerales</taxon>
        <taxon>Isosphaeraceae</taxon>
        <taxon>Singulisphaera</taxon>
    </lineage>
</organism>
<name>A0AAU7CDF9_9BACT</name>
<dbReference type="AlphaFoldDB" id="A0AAU7CDF9"/>
<dbReference type="PROSITE" id="PS50943">
    <property type="entry name" value="HTH_CROC1"/>
    <property type="match status" value="1"/>
</dbReference>
<dbReference type="Gene3D" id="1.10.260.40">
    <property type="entry name" value="lambda repressor-like DNA-binding domains"/>
    <property type="match status" value="1"/>
</dbReference>
<proteinExistence type="predicted"/>
<evidence type="ECO:0000313" key="3">
    <source>
        <dbReference type="EMBL" id="XBH02987.1"/>
    </source>
</evidence>
<dbReference type="GO" id="GO:0003677">
    <property type="term" value="F:DNA binding"/>
    <property type="evidence" value="ECO:0007669"/>
    <property type="project" value="InterPro"/>
</dbReference>
<feature type="region of interest" description="Disordered" evidence="1">
    <location>
        <begin position="127"/>
        <end position="155"/>
    </location>
</feature>
<protein>
    <submittedName>
        <fullName evidence="3">Helix-turn-helix domain-containing protein</fullName>
    </submittedName>
</protein>
<evidence type="ECO:0000256" key="1">
    <source>
        <dbReference type="SAM" id="MobiDB-lite"/>
    </source>
</evidence>
<dbReference type="InterPro" id="IPR001387">
    <property type="entry name" value="Cro/C1-type_HTH"/>
</dbReference>